<dbReference type="GO" id="GO:0003712">
    <property type="term" value="F:transcription coregulator activity"/>
    <property type="evidence" value="ECO:0007669"/>
    <property type="project" value="TreeGrafter"/>
</dbReference>
<evidence type="ECO:0000256" key="8">
    <source>
        <dbReference type="ARBA" id="ARBA00047648"/>
    </source>
</evidence>
<dbReference type="Gene3D" id="2.60.120.650">
    <property type="entry name" value="Cupin"/>
    <property type="match status" value="1"/>
</dbReference>
<accession>A0A8K0DBN6</accession>
<feature type="region of interest" description="Disordered" evidence="9">
    <location>
        <begin position="584"/>
        <end position="630"/>
    </location>
</feature>
<evidence type="ECO:0000256" key="4">
    <source>
        <dbReference type="ARBA" id="ARBA00023002"/>
    </source>
</evidence>
<feature type="compositionally biased region" description="Low complexity" evidence="9">
    <location>
        <begin position="400"/>
        <end position="411"/>
    </location>
</feature>
<feature type="compositionally biased region" description="Polar residues" evidence="9">
    <location>
        <begin position="85"/>
        <end position="97"/>
    </location>
</feature>
<comment type="cofactor">
    <cofactor evidence="1">
        <name>Fe(2+)</name>
        <dbReference type="ChEBI" id="CHEBI:29033"/>
    </cofactor>
</comment>
<evidence type="ECO:0000256" key="2">
    <source>
        <dbReference type="ARBA" id="ARBA00004123"/>
    </source>
</evidence>
<dbReference type="FunFam" id="2.60.120.650:FF:000004">
    <property type="entry name" value="Putative lysine-specific demethylase 3B"/>
    <property type="match status" value="1"/>
</dbReference>
<dbReference type="SUPFAM" id="SSF51197">
    <property type="entry name" value="Clavaminate synthase-like"/>
    <property type="match status" value="1"/>
</dbReference>
<protein>
    <recommendedName>
        <fullName evidence="7">[histone H3]-dimethyl-L-lysine(9) demethylase</fullName>
        <ecNumber evidence="7">1.14.11.65</ecNumber>
    </recommendedName>
</protein>
<evidence type="ECO:0000256" key="1">
    <source>
        <dbReference type="ARBA" id="ARBA00001954"/>
    </source>
</evidence>
<feature type="region of interest" description="Disordered" evidence="9">
    <location>
        <begin position="1"/>
        <end position="48"/>
    </location>
</feature>
<reference evidence="11" key="1">
    <citation type="submission" date="2019-08" db="EMBL/GenBank/DDBJ databases">
        <title>The genome of the North American firefly Photinus pyralis.</title>
        <authorList>
            <consortium name="Photinus pyralis genome working group"/>
            <person name="Fallon T.R."/>
            <person name="Sander Lower S.E."/>
            <person name="Weng J.-K."/>
        </authorList>
    </citation>
    <scope>NUCLEOTIDE SEQUENCE</scope>
    <source>
        <strain evidence="11">TRF0915ILg1</strain>
        <tissue evidence="11">Whole body</tissue>
    </source>
</reference>
<dbReference type="PANTHER" id="PTHR12549">
    <property type="entry name" value="JMJC DOMAIN-CONTAINING HISTONE DEMETHYLATION PROTEIN"/>
    <property type="match status" value="1"/>
</dbReference>
<evidence type="ECO:0000256" key="5">
    <source>
        <dbReference type="ARBA" id="ARBA00023004"/>
    </source>
</evidence>
<evidence type="ECO:0000256" key="3">
    <source>
        <dbReference type="ARBA" id="ARBA00022723"/>
    </source>
</evidence>
<feature type="compositionally biased region" description="Polar residues" evidence="9">
    <location>
        <begin position="598"/>
        <end position="629"/>
    </location>
</feature>
<feature type="compositionally biased region" description="Basic and acidic residues" evidence="9">
    <location>
        <begin position="830"/>
        <end position="847"/>
    </location>
</feature>
<evidence type="ECO:0000256" key="6">
    <source>
        <dbReference type="ARBA" id="ARBA00023242"/>
    </source>
</evidence>
<keyword evidence="3" id="KW-0479">Metal-binding</keyword>
<feature type="region of interest" description="Disordered" evidence="9">
    <location>
        <begin position="269"/>
        <end position="298"/>
    </location>
</feature>
<sequence length="1694" mass="186461">MRQQDTRDRYYSAANQRPPAVTSKAEYPPPAHSRISTNKQSDKLPVHSTLPKADVNVFGYPAYQPHNNAFFAHEPKSKSEHHKQSLQSSSLVVTKSGSAVDRDRDTLPNPPPLLSEFKNSVIVKHDGKTQHHLESKVSLAHSQSPKLRASEMLSHYLPPTGQTHKTSLYEYRSPTQSPHHLTHAPSPHHHMEPQNLGKGSHQRPSPNQLPSPHHHRQSPHPHMQPHPSPELRYRNVSVSESQAMIYPTSGKGHISTNFSYLPPASTVSHHTLAGGSAPSNSKPKVSSPAPHHIYGKPSAGIGSGIPVVRAHEAPVANPIPLTSKPPLSSSVSPSPFQQMSQYHPPHQQTTPVTSCLPPPAHSSRSSTVDTRPAMYDRLYPGGAVPGGLSAKPCIPPHHGTSPPTAASAPSPVSRPQMQYCISGSTHSSQSVLGGPAVQTQPLDLGVSSNKYDPGSSPKRKATPVSSNSGPVCLEVKKRRIEQPGVSVQSHNLPVYVGNTQPQLARVSEPSPLIASAATTITTVVNTAAYRSPSANLLTTQTHTTLTETLSDVSVTAVTVSSETTKSVSSESGVTPAFTTVNSGAAPTVASPAPVNPQPAESPNTPLKSSVTPSVVDSEKSNSPGPTKITNYPVRHLKKAWLQRHTGEDTEDTTGVTGSGSCVTLPMNINSNTQTKEPSVSSLHNIGSMAVNSINKVKTFSTKTNSRKGPHKDSTSLNGHPSDSTKGDDSSSSDQDRGRKSPPKRKPPKVKRKKGGGAQKKTSEEHKKRKNNQSVPVSESGSDSEKESGSEKDSDSGASTTLTTSAKKPGSITVSGKDKEPRKRGRRPKTSKNDKGEEPRPKKVKDEVSVPQRDPFRKPPVGQLKKTGESFLQDGPCFEVAPKLAKCRECRWTPNQRSKNMPNIFCRFYAFRRLRYTKNGQLAIAGFSDPHKDASEDDLKLWLPSADSPPSDLDLETSRFLLKQVGDHFCDLLVQERDAHAEHMSEDKTIAWKRVVQGVREMCDVCETTLFNFHWACGKCGFVVCLDCYKGRKNGTIKIWGEPSQKDRDDFSWLLCTNRQPHEQEKLMLTQIIAGDSLLKLGKLVHEMRELWTIEQYCGCPMSKEVSQKSNGARKEIIKSILMGESNGIKKEIKEDFDFKSLVNGTQLKDEKTSPLSWLADVALSNEDKKDGLDGDDSSSDSGSEGKYSTLRDLLMQKNGNQATSTNTSTTKPTKKTNVRLDTLDDVISSVIEDSVPKNNDMGADVKSELKHFVRRYNWQTKGRRQFPIRIMTLTESKVLYPDTPHSWLCDGKLLRLSDPNHSGNYKIFQDQWKRGQPVLVSDVARLLNKDLWNPEAFARDFGDEKNDLINCMNGNLVPNQPMRKFWEGFEHFAKRLKDEKGNPMLLKLKDWPPGEDFAEMLPSRFNDLMKVLPLAEYTHRTGKLNLASRLPDCFVRPDLGPKMYNAYGSALHPTKGTTNLHLDISDAVNVMVYVGIPKDGDSEEHIKEAFRAIDEAGCDILTRRRVRDKGELPGALWHIYNARDADKIRDLLNKIVVEKGGILEPHHDPIHDQSCYLDGPLRERLYKEYGVEGYAIVQCLGDAVFIPAGAPHQVRNLHNCIKVAEDFVSPENVAQCFHLTQEFRDLSDTHSNHEDKLQIKNIIYHAVKDSLSALTAVLNKHLVKSEKESSEHNGTSAGGADNFSNSNLDSSEPA</sequence>
<feature type="region of interest" description="Disordered" evidence="9">
    <location>
        <begin position="173"/>
        <end position="230"/>
    </location>
</feature>
<proteinExistence type="predicted"/>
<evidence type="ECO:0000256" key="9">
    <source>
        <dbReference type="SAM" id="MobiDB-lite"/>
    </source>
</evidence>
<organism evidence="11 12">
    <name type="scientific">Ignelater luminosus</name>
    <name type="common">Cucubano</name>
    <name type="synonym">Pyrophorus luminosus</name>
    <dbReference type="NCBI Taxonomy" id="2038154"/>
    <lineage>
        <taxon>Eukaryota</taxon>
        <taxon>Metazoa</taxon>
        <taxon>Ecdysozoa</taxon>
        <taxon>Arthropoda</taxon>
        <taxon>Hexapoda</taxon>
        <taxon>Insecta</taxon>
        <taxon>Pterygota</taxon>
        <taxon>Neoptera</taxon>
        <taxon>Endopterygota</taxon>
        <taxon>Coleoptera</taxon>
        <taxon>Polyphaga</taxon>
        <taxon>Elateriformia</taxon>
        <taxon>Elateroidea</taxon>
        <taxon>Elateridae</taxon>
        <taxon>Agrypninae</taxon>
        <taxon>Pyrophorini</taxon>
        <taxon>Ignelater</taxon>
    </lineage>
</organism>
<dbReference type="CDD" id="cd02208">
    <property type="entry name" value="cupin_RmlC-like"/>
    <property type="match status" value="1"/>
</dbReference>
<feature type="region of interest" description="Disordered" evidence="9">
    <location>
        <begin position="127"/>
        <end position="146"/>
    </location>
</feature>
<dbReference type="Proteomes" id="UP000801492">
    <property type="component" value="Unassembled WGS sequence"/>
</dbReference>
<feature type="compositionally biased region" description="Basic and acidic residues" evidence="9">
    <location>
        <begin position="722"/>
        <end position="738"/>
    </location>
</feature>
<dbReference type="GO" id="GO:0046872">
    <property type="term" value="F:metal ion binding"/>
    <property type="evidence" value="ECO:0007669"/>
    <property type="project" value="UniProtKB-KW"/>
</dbReference>
<feature type="region of interest" description="Disordered" evidence="9">
    <location>
        <begin position="74"/>
        <end position="113"/>
    </location>
</feature>
<dbReference type="SMART" id="SM00558">
    <property type="entry name" value="JmjC"/>
    <property type="match status" value="1"/>
</dbReference>
<feature type="compositionally biased region" description="Basic residues" evidence="9">
    <location>
        <begin position="739"/>
        <end position="754"/>
    </location>
</feature>
<feature type="region of interest" description="Disordered" evidence="9">
    <location>
        <begin position="317"/>
        <end position="370"/>
    </location>
</feature>
<dbReference type="GO" id="GO:0000785">
    <property type="term" value="C:chromatin"/>
    <property type="evidence" value="ECO:0007669"/>
    <property type="project" value="TreeGrafter"/>
</dbReference>
<dbReference type="OrthoDB" id="1667110at2759"/>
<feature type="compositionally biased region" description="Polar residues" evidence="9">
    <location>
        <begin position="336"/>
        <end position="353"/>
    </location>
</feature>
<evidence type="ECO:0000313" key="12">
    <source>
        <dbReference type="Proteomes" id="UP000801492"/>
    </source>
</evidence>
<feature type="compositionally biased region" description="Basic and acidic residues" evidence="9">
    <location>
        <begin position="782"/>
        <end position="794"/>
    </location>
</feature>
<dbReference type="PROSITE" id="PS51184">
    <property type="entry name" value="JMJC"/>
    <property type="match status" value="1"/>
</dbReference>
<keyword evidence="12" id="KW-1185">Reference proteome</keyword>
<feature type="compositionally biased region" description="Polar residues" evidence="9">
    <location>
        <begin position="1682"/>
        <end position="1694"/>
    </location>
</feature>
<gene>
    <name evidence="11" type="ORF">ILUMI_05080</name>
</gene>
<dbReference type="GO" id="GO:0006357">
    <property type="term" value="P:regulation of transcription by RNA polymerase II"/>
    <property type="evidence" value="ECO:0007669"/>
    <property type="project" value="TreeGrafter"/>
</dbReference>
<dbReference type="EC" id="1.14.11.65" evidence="7"/>
<dbReference type="EMBL" id="VTPC01001864">
    <property type="protein sequence ID" value="KAF2901106.1"/>
    <property type="molecule type" value="Genomic_DNA"/>
</dbReference>
<evidence type="ECO:0000259" key="10">
    <source>
        <dbReference type="PROSITE" id="PS51184"/>
    </source>
</evidence>
<name>A0A8K0DBN6_IGNLU</name>
<feature type="compositionally biased region" description="Low complexity" evidence="9">
    <location>
        <begin position="318"/>
        <end position="335"/>
    </location>
</feature>
<comment type="catalytic activity">
    <reaction evidence="8">
        <text>N(6),N(6)-dimethyl-L-lysyl(9)-[histone H3] + 2 2-oxoglutarate + 2 O2 = L-lysyl(9)-[histone H3] + 2 formaldehyde + 2 succinate + 2 CO2</text>
        <dbReference type="Rhea" id="RHEA:60188"/>
        <dbReference type="Rhea" id="RHEA-COMP:15541"/>
        <dbReference type="Rhea" id="RHEA-COMP:15546"/>
        <dbReference type="ChEBI" id="CHEBI:15379"/>
        <dbReference type="ChEBI" id="CHEBI:16526"/>
        <dbReference type="ChEBI" id="CHEBI:16810"/>
        <dbReference type="ChEBI" id="CHEBI:16842"/>
        <dbReference type="ChEBI" id="CHEBI:29969"/>
        <dbReference type="ChEBI" id="CHEBI:30031"/>
        <dbReference type="ChEBI" id="CHEBI:61976"/>
        <dbReference type="EC" id="1.14.11.65"/>
    </reaction>
</comment>
<keyword evidence="4" id="KW-0560">Oxidoreductase</keyword>
<dbReference type="Pfam" id="PF02373">
    <property type="entry name" value="JmjC"/>
    <property type="match status" value="1"/>
</dbReference>
<dbReference type="InterPro" id="IPR045109">
    <property type="entry name" value="LSDs-like"/>
</dbReference>
<dbReference type="InterPro" id="IPR003347">
    <property type="entry name" value="JmjC_dom"/>
</dbReference>
<feature type="domain" description="JmjC" evidence="10">
    <location>
        <begin position="1419"/>
        <end position="1624"/>
    </location>
</feature>
<feature type="region of interest" description="Disordered" evidence="9">
    <location>
        <begin position="699"/>
        <end position="863"/>
    </location>
</feature>
<comment type="caution">
    <text evidence="11">The sequence shown here is derived from an EMBL/GenBank/DDBJ whole genome shotgun (WGS) entry which is preliminary data.</text>
</comment>
<evidence type="ECO:0000256" key="7">
    <source>
        <dbReference type="ARBA" id="ARBA00038951"/>
    </source>
</evidence>
<dbReference type="GO" id="GO:0031490">
    <property type="term" value="F:chromatin DNA binding"/>
    <property type="evidence" value="ECO:0007669"/>
    <property type="project" value="TreeGrafter"/>
</dbReference>
<evidence type="ECO:0000313" key="11">
    <source>
        <dbReference type="EMBL" id="KAF2901106.1"/>
    </source>
</evidence>
<feature type="compositionally biased region" description="Polar residues" evidence="9">
    <location>
        <begin position="413"/>
        <end position="450"/>
    </location>
</feature>
<feature type="compositionally biased region" description="Basic and acidic residues" evidence="9">
    <location>
        <begin position="1"/>
        <end position="10"/>
    </location>
</feature>
<dbReference type="PANTHER" id="PTHR12549:SF38">
    <property type="entry name" value="JMJC DOMAIN-CONTAINING HISTONE DEMETHYLASE 2, ISOFORM A"/>
    <property type="match status" value="1"/>
</dbReference>
<keyword evidence="6" id="KW-0539">Nucleus</keyword>
<feature type="region of interest" description="Disordered" evidence="9">
    <location>
        <begin position="389"/>
        <end position="469"/>
    </location>
</feature>
<comment type="subcellular location">
    <subcellularLocation>
        <location evidence="2">Nucleus</location>
    </subcellularLocation>
</comment>
<dbReference type="GO" id="GO:0000118">
    <property type="term" value="C:histone deacetylase complex"/>
    <property type="evidence" value="ECO:0007669"/>
    <property type="project" value="TreeGrafter"/>
</dbReference>
<keyword evidence="5" id="KW-0408">Iron</keyword>
<dbReference type="GO" id="GO:0140683">
    <property type="term" value="F:histone H3K9me/H3K9me2 demethylase activity"/>
    <property type="evidence" value="ECO:0007669"/>
    <property type="project" value="UniProtKB-EC"/>
</dbReference>
<feature type="region of interest" description="Disordered" evidence="9">
    <location>
        <begin position="1665"/>
        <end position="1694"/>
    </location>
</feature>